<dbReference type="EMBL" id="AP012337">
    <property type="protein sequence ID" value="BAM00518.1"/>
    <property type="molecule type" value="Genomic_DNA"/>
</dbReference>
<dbReference type="HOGENOM" id="CLU_019796_1_3_0"/>
<reference evidence="11 12" key="1">
    <citation type="submission" date="2012-02" db="EMBL/GenBank/DDBJ databases">
        <title>Complete genome sequence of Caldilinea aerophila DSM 14535 (= NBRC 102666).</title>
        <authorList>
            <person name="Oguchi A."/>
            <person name="Hosoyama A."/>
            <person name="Sekine M."/>
            <person name="Fukai R."/>
            <person name="Kato Y."/>
            <person name="Nakamura S."/>
            <person name="Hanada S."/>
            <person name="Yamazaki S."/>
            <person name="Fujita N."/>
        </authorList>
    </citation>
    <scope>NUCLEOTIDE SEQUENCE [LARGE SCALE GENOMIC DNA]</scope>
    <source>
        <strain evidence="12">DSM 14535 / JCM 11387 / NBRC 104270 / STL-6-O1</strain>
    </source>
</reference>
<proteinExistence type="inferred from homology"/>
<dbReference type="InterPro" id="IPR029753">
    <property type="entry name" value="D-isomer_DH_CS"/>
</dbReference>
<keyword evidence="12" id="KW-1185">Reference proteome</keyword>
<dbReference type="STRING" id="926550.CLDAP_24780"/>
<dbReference type="SUPFAM" id="SSF51735">
    <property type="entry name" value="NAD(P)-binding Rossmann-fold domains"/>
    <property type="match status" value="1"/>
</dbReference>
<dbReference type="PROSITE" id="PS00671">
    <property type="entry name" value="D_2_HYDROXYACID_DH_3"/>
    <property type="match status" value="1"/>
</dbReference>
<keyword evidence="7" id="KW-0520">NAD</keyword>
<sequence>MSKSLNIAVIGDLFVTNELFLAALERWRSHLPFDITITTLSALWPDEPLAHSDEVREFVGDPEEVAQFVRHADVLLTHVAPVTRGVLERAERLRIIGCCRGGPVNINVTAATERGVVVVNAPARNSQAVVEFTIGVILAECRNIARSHAALARGVWLGDLYRYDRIGRELRGQTIGLIGFGAIAQSLVPYLTVFGMRILAYDPYVPAERFAALGVESVDLPDLLARADIVSLHARVTPQTVGMMGADQFAQMKRGAYFINTARGPLVDYDSLYQALHSGHLAGAALDCFPEEPPPPDWPLLRLSNVTVTPHIAGASKDSAERGAEQVVRDVVNFFTGRPLEFCVNPAVLTTER</sequence>
<dbReference type="AlphaFoldDB" id="I0I5I0"/>
<dbReference type="Proteomes" id="UP000007880">
    <property type="component" value="Chromosome"/>
</dbReference>
<dbReference type="SUPFAM" id="SSF52283">
    <property type="entry name" value="Formate/glycerate dehydrogenase catalytic domain-like"/>
    <property type="match status" value="1"/>
</dbReference>
<evidence type="ECO:0000256" key="8">
    <source>
        <dbReference type="RuleBase" id="RU003719"/>
    </source>
</evidence>
<gene>
    <name evidence="11" type="ordered locus">CLDAP_24780</name>
</gene>
<dbReference type="Gene3D" id="3.40.50.720">
    <property type="entry name" value="NAD(P)-binding Rossmann-like Domain"/>
    <property type="match status" value="2"/>
</dbReference>
<dbReference type="FunFam" id="3.40.50.720:FF:000203">
    <property type="entry name" value="D-3-phosphoglycerate dehydrogenase (SerA)"/>
    <property type="match status" value="1"/>
</dbReference>
<evidence type="ECO:0000313" key="11">
    <source>
        <dbReference type="EMBL" id="BAM00518.1"/>
    </source>
</evidence>
<dbReference type="KEGG" id="cap:CLDAP_24780"/>
<dbReference type="PATRIC" id="fig|926550.5.peg.2706"/>
<evidence type="ECO:0000256" key="5">
    <source>
        <dbReference type="ARBA" id="ARBA00022990"/>
    </source>
</evidence>
<evidence type="ECO:0000256" key="2">
    <source>
        <dbReference type="ARBA" id="ARBA00011881"/>
    </source>
</evidence>
<evidence type="ECO:0000256" key="3">
    <source>
        <dbReference type="ARBA" id="ARBA00021582"/>
    </source>
</evidence>
<dbReference type="eggNOG" id="COG0111">
    <property type="taxonomic scope" value="Bacteria"/>
</dbReference>
<dbReference type="InterPro" id="IPR036291">
    <property type="entry name" value="NAD(P)-bd_dom_sf"/>
</dbReference>
<dbReference type="Pfam" id="PF02826">
    <property type="entry name" value="2-Hacid_dh_C"/>
    <property type="match status" value="1"/>
</dbReference>
<protein>
    <recommendedName>
        <fullName evidence="3">D-3-phosphoglycerate dehydrogenase</fullName>
    </recommendedName>
</protein>
<dbReference type="PANTHER" id="PTHR42938:SF22">
    <property type="entry name" value="D-3-PHOSPHOGLYCERATE DEHYDROGENASE"/>
    <property type="match status" value="1"/>
</dbReference>
<dbReference type="Pfam" id="PF00389">
    <property type="entry name" value="2-Hacid_dh"/>
    <property type="match status" value="1"/>
</dbReference>
<comment type="similarity">
    <text evidence="1 8">Belongs to the D-isomer specific 2-hydroxyacid dehydrogenase family.</text>
</comment>
<organism evidence="11 12">
    <name type="scientific">Caldilinea aerophila (strain DSM 14535 / JCM 11387 / NBRC 104270 / STL-6-O1)</name>
    <dbReference type="NCBI Taxonomy" id="926550"/>
    <lineage>
        <taxon>Bacteria</taxon>
        <taxon>Bacillati</taxon>
        <taxon>Chloroflexota</taxon>
        <taxon>Caldilineae</taxon>
        <taxon>Caldilineales</taxon>
        <taxon>Caldilineaceae</taxon>
        <taxon>Caldilinea</taxon>
    </lineage>
</organism>
<name>I0I5I0_CALAS</name>
<evidence type="ECO:0000256" key="1">
    <source>
        <dbReference type="ARBA" id="ARBA00005854"/>
    </source>
</evidence>
<dbReference type="CDD" id="cd12171">
    <property type="entry name" value="2-Hacid_dh_10"/>
    <property type="match status" value="1"/>
</dbReference>
<evidence type="ECO:0000259" key="10">
    <source>
        <dbReference type="Pfam" id="PF02826"/>
    </source>
</evidence>
<dbReference type="GO" id="GO:0051287">
    <property type="term" value="F:NAD binding"/>
    <property type="evidence" value="ECO:0007669"/>
    <property type="project" value="InterPro"/>
</dbReference>
<evidence type="ECO:0000256" key="6">
    <source>
        <dbReference type="ARBA" id="ARBA00023002"/>
    </source>
</evidence>
<accession>I0I5I0</accession>
<comment type="subunit">
    <text evidence="2">Homotetramer.</text>
</comment>
<keyword evidence="4" id="KW-0597">Phosphoprotein</keyword>
<feature type="domain" description="D-isomer specific 2-hydroxyacid dehydrogenase NAD-binding" evidence="10">
    <location>
        <begin position="135"/>
        <end position="313"/>
    </location>
</feature>
<dbReference type="InterPro" id="IPR006140">
    <property type="entry name" value="D-isomer_DH_NAD-bd"/>
</dbReference>
<dbReference type="GO" id="GO:0004617">
    <property type="term" value="F:phosphoglycerate dehydrogenase activity"/>
    <property type="evidence" value="ECO:0007669"/>
    <property type="project" value="TreeGrafter"/>
</dbReference>
<dbReference type="PANTHER" id="PTHR42938">
    <property type="entry name" value="FORMATE DEHYDROGENASE 1"/>
    <property type="match status" value="1"/>
</dbReference>
<feature type="domain" description="D-isomer specific 2-hydroxyacid dehydrogenase catalytic" evidence="9">
    <location>
        <begin position="61"/>
        <end position="345"/>
    </location>
</feature>
<keyword evidence="6 8" id="KW-0560">Oxidoreductase</keyword>
<evidence type="ECO:0000313" key="12">
    <source>
        <dbReference type="Proteomes" id="UP000007880"/>
    </source>
</evidence>
<keyword evidence="5" id="KW-0007">Acetylation</keyword>
<dbReference type="OrthoDB" id="9792971at2"/>
<dbReference type="RefSeq" id="WP_014433750.1">
    <property type="nucleotide sequence ID" value="NC_017079.1"/>
</dbReference>
<evidence type="ECO:0000256" key="7">
    <source>
        <dbReference type="ARBA" id="ARBA00023027"/>
    </source>
</evidence>
<evidence type="ECO:0000259" key="9">
    <source>
        <dbReference type="Pfam" id="PF00389"/>
    </source>
</evidence>
<evidence type="ECO:0000256" key="4">
    <source>
        <dbReference type="ARBA" id="ARBA00022553"/>
    </source>
</evidence>
<dbReference type="InterPro" id="IPR006139">
    <property type="entry name" value="D-isomer_2_OHA_DH_cat_dom"/>
</dbReference>